<accession>C8PF74</accession>
<protein>
    <submittedName>
        <fullName evidence="2">Rod shape-determining protein MreC</fullName>
    </submittedName>
</protein>
<dbReference type="InterPro" id="IPR042175">
    <property type="entry name" value="Cell/Rod_MreC_2"/>
</dbReference>
<dbReference type="InterPro" id="IPR055342">
    <property type="entry name" value="MreC_beta-barrel_core"/>
</dbReference>
<organism evidence="2 3">
    <name type="scientific">Campylobacter gracilis RM3268</name>
    <dbReference type="NCBI Taxonomy" id="553220"/>
    <lineage>
        <taxon>Bacteria</taxon>
        <taxon>Pseudomonadati</taxon>
        <taxon>Campylobacterota</taxon>
        <taxon>Epsilonproteobacteria</taxon>
        <taxon>Campylobacterales</taxon>
        <taxon>Campylobacteraceae</taxon>
        <taxon>Campylobacter</taxon>
    </lineage>
</organism>
<evidence type="ECO:0000313" key="3">
    <source>
        <dbReference type="Proteomes" id="UP000005709"/>
    </source>
</evidence>
<dbReference type="Pfam" id="PF04085">
    <property type="entry name" value="MreC"/>
    <property type="match status" value="1"/>
</dbReference>
<name>C8PF74_9BACT</name>
<dbReference type="Proteomes" id="UP000005709">
    <property type="component" value="Unassembled WGS sequence"/>
</dbReference>
<reference evidence="2 3" key="1">
    <citation type="submission" date="2009-07" db="EMBL/GenBank/DDBJ databases">
        <authorList>
            <person name="Madupu R."/>
            <person name="Sebastian Y."/>
            <person name="Durkin A.S."/>
            <person name="Torralba M."/>
            <person name="Methe B."/>
            <person name="Sutton G.G."/>
            <person name="Strausberg R.L."/>
            <person name="Nelson K.E."/>
        </authorList>
    </citation>
    <scope>NUCLEOTIDE SEQUENCE [LARGE SCALE GENOMIC DNA]</scope>
    <source>
        <strain evidence="2 3">RM3268</strain>
    </source>
</reference>
<dbReference type="Gene3D" id="2.40.10.350">
    <property type="entry name" value="Rod shape-determining protein MreC, domain 2"/>
    <property type="match status" value="1"/>
</dbReference>
<dbReference type="InterPro" id="IPR007221">
    <property type="entry name" value="MreC"/>
</dbReference>
<proteinExistence type="predicted"/>
<dbReference type="STRING" id="824.CGRAC_0288"/>
<dbReference type="PANTHER" id="PTHR34138:SF1">
    <property type="entry name" value="CELL SHAPE-DETERMINING PROTEIN MREC"/>
    <property type="match status" value="1"/>
</dbReference>
<dbReference type="eggNOG" id="COG1792">
    <property type="taxonomic scope" value="Bacteria"/>
</dbReference>
<evidence type="ECO:0000259" key="1">
    <source>
        <dbReference type="Pfam" id="PF04085"/>
    </source>
</evidence>
<comment type="caution">
    <text evidence="2">The sequence shown here is derived from an EMBL/GenBank/DDBJ whole genome shotgun (WGS) entry which is preliminary data.</text>
</comment>
<dbReference type="GO" id="GO:0008360">
    <property type="term" value="P:regulation of cell shape"/>
    <property type="evidence" value="ECO:0007669"/>
    <property type="project" value="InterPro"/>
</dbReference>
<dbReference type="NCBIfam" id="NF010507">
    <property type="entry name" value="PRK13922.10-6"/>
    <property type="match status" value="1"/>
</dbReference>
<dbReference type="GO" id="GO:0005886">
    <property type="term" value="C:plasma membrane"/>
    <property type="evidence" value="ECO:0007669"/>
    <property type="project" value="TreeGrafter"/>
</dbReference>
<evidence type="ECO:0000313" key="2">
    <source>
        <dbReference type="EMBL" id="EEV18702.1"/>
    </source>
</evidence>
<dbReference type="RefSeq" id="WP_005869816.1">
    <property type="nucleotide sequence ID" value="NZ_ACYG01000009.1"/>
</dbReference>
<sequence length="249" mass="27503">MTNLKLLLVAVLLVAVSLTFGSYIHGKFIGFAGGILEVYYGVSDRVKSAVSEHFNQAETIKALREENAELKKSAMLLSTFAGELNKILIDKNSSVYEPKVQLVKALSYANLNDYNKFFVNFENFNPNKIYGLISEGKTAGILVNKDGRPLAILQRDEKSNFSVFIGDTQIPGVAGGENNELVVRYIPQWLDPKVGDEVFTSGKDEIFFAGVPVGKVKEIQNGKLYKSAVVEPYVSSEMPAFLYVVTKEN</sequence>
<gene>
    <name evidence="2" type="ORF">CAMGR0001_2715</name>
</gene>
<dbReference type="OrthoDB" id="5372414at2"/>
<dbReference type="EMBL" id="ACYG01000009">
    <property type="protein sequence ID" value="EEV18702.1"/>
    <property type="molecule type" value="Genomic_DNA"/>
</dbReference>
<keyword evidence="3" id="KW-1185">Reference proteome</keyword>
<dbReference type="AlphaFoldDB" id="C8PF74"/>
<dbReference type="PANTHER" id="PTHR34138">
    <property type="entry name" value="CELL SHAPE-DETERMINING PROTEIN MREC"/>
    <property type="match status" value="1"/>
</dbReference>
<feature type="domain" description="Rod shape-determining protein MreC beta-barrel core" evidence="1">
    <location>
        <begin position="156"/>
        <end position="245"/>
    </location>
</feature>